<feature type="region of interest" description="Disordered" evidence="4">
    <location>
        <begin position="392"/>
        <end position="417"/>
    </location>
</feature>
<dbReference type="InterPro" id="IPR023796">
    <property type="entry name" value="Serpin_dom"/>
</dbReference>
<evidence type="ECO:0000256" key="5">
    <source>
        <dbReference type="SAM" id="SignalP"/>
    </source>
</evidence>
<dbReference type="InterPro" id="IPR036186">
    <property type="entry name" value="Serpin_sf"/>
</dbReference>
<reference evidence="7" key="1">
    <citation type="submission" date="2019-08" db="EMBL/GenBank/DDBJ databases">
        <title>The genome of the North American firefly Photinus pyralis.</title>
        <authorList>
            <consortium name="Photinus pyralis genome working group"/>
            <person name="Fallon T.R."/>
            <person name="Sander Lower S.E."/>
            <person name="Weng J.-K."/>
        </authorList>
    </citation>
    <scope>NUCLEOTIDE SEQUENCE</scope>
    <source>
        <strain evidence="7">TRF0915ILg1</strain>
        <tissue evidence="7">Whole body</tissue>
    </source>
</reference>
<comment type="similarity">
    <text evidence="3">Belongs to the serpin family.</text>
</comment>
<feature type="domain" description="Serpin" evidence="6">
    <location>
        <begin position="585"/>
        <end position="941"/>
    </location>
</feature>
<dbReference type="InterPro" id="IPR042178">
    <property type="entry name" value="Serpin_sf_1"/>
</dbReference>
<feature type="chain" id="PRO_5035426514" description="Serpin domain-containing protein" evidence="5">
    <location>
        <begin position="22"/>
        <end position="947"/>
    </location>
</feature>
<keyword evidence="2" id="KW-0722">Serine protease inhibitor</keyword>
<dbReference type="SMART" id="SM00093">
    <property type="entry name" value="SERPIN"/>
    <property type="match status" value="1"/>
</dbReference>
<dbReference type="InterPro" id="IPR042185">
    <property type="entry name" value="Serpin_sf_2"/>
</dbReference>
<dbReference type="AlphaFoldDB" id="A0A8K0D106"/>
<feature type="region of interest" description="Disordered" evidence="4">
    <location>
        <begin position="239"/>
        <end position="314"/>
    </location>
</feature>
<feature type="compositionally biased region" description="Low complexity" evidence="4">
    <location>
        <begin position="165"/>
        <end position="195"/>
    </location>
</feature>
<gene>
    <name evidence="7" type="ORF">ILUMI_10137</name>
</gene>
<dbReference type="Gene3D" id="2.30.39.10">
    <property type="entry name" value="Alpha-1-antitrypsin, domain 1"/>
    <property type="match status" value="1"/>
</dbReference>
<dbReference type="PANTHER" id="PTHR11461">
    <property type="entry name" value="SERINE PROTEASE INHIBITOR, SERPIN"/>
    <property type="match status" value="1"/>
</dbReference>
<feature type="region of interest" description="Disordered" evidence="4">
    <location>
        <begin position="165"/>
        <end position="223"/>
    </location>
</feature>
<organism evidence="7 8">
    <name type="scientific">Ignelater luminosus</name>
    <name type="common">Cucubano</name>
    <name type="synonym">Pyrophorus luminosus</name>
    <dbReference type="NCBI Taxonomy" id="2038154"/>
    <lineage>
        <taxon>Eukaryota</taxon>
        <taxon>Metazoa</taxon>
        <taxon>Ecdysozoa</taxon>
        <taxon>Arthropoda</taxon>
        <taxon>Hexapoda</taxon>
        <taxon>Insecta</taxon>
        <taxon>Pterygota</taxon>
        <taxon>Neoptera</taxon>
        <taxon>Endopterygota</taxon>
        <taxon>Coleoptera</taxon>
        <taxon>Polyphaga</taxon>
        <taxon>Elateriformia</taxon>
        <taxon>Elateroidea</taxon>
        <taxon>Elateridae</taxon>
        <taxon>Agrypninae</taxon>
        <taxon>Pyrophorini</taxon>
        <taxon>Ignelater</taxon>
    </lineage>
</organism>
<proteinExistence type="inferred from homology"/>
<dbReference type="Gene3D" id="3.30.497.10">
    <property type="entry name" value="Antithrombin, subunit I, domain 2"/>
    <property type="match status" value="1"/>
</dbReference>
<evidence type="ECO:0000313" key="7">
    <source>
        <dbReference type="EMBL" id="KAF2896044.1"/>
    </source>
</evidence>
<dbReference type="GO" id="GO:0005615">
    <property type="term" value="C:extracellular space"/>
    <property type="evidence" value="ECO:0007669"/>
    <property type="project" value="InterPro"/>
</dbReference>
<feature type="region of interest" description="Disordered" evidence="4">
    <location>
        <begin position="553"/>
        <end position="576"/>
    </location>
</feature>
<keyword evidence="8" id="KW-1185">Reference proteome</keyword>
<evidence type="ECO:0000259" key="6">
    <source>
        <dbReference type="SMART" id="SM00093"/>
    </source>
</evidence>
<dbReference type="GO" id="GO:0004867">
    <property type="term" value="F:serine-type endopeptidase inhibitor activity"/>
    <property type="evidence" value="ECO:0007669"/>
    <property type="project" value="UniProtKB-KW"/>
</dbReference>
<dbReference type="SUPFAM" id="SSF56574">
    <property type="entry name" value="Serpins"/>
    <property type="match status" value="1"/>
</dbReference>
<dbReference type="InterPro" id="IPR023795">
    <property type="entry name" value="Serpin_CS"/>
</dbReference>
<keyword evidence="1" id="KW-0646">Protease inhibitor</keyword>
<feature type="signal peptide" evidence="5">
    <location>
        <begin position="1"/>
        <end position="21"/>
    </location>
</feature>
<feature type="compositionally biased region" description="Low complexity" evidence="4">
    <location>
        <begin position="209"/>
        <end position="223"/>
    </location>
</feature>
<evidence type="ECO:0000256" key="4">
    <source>
        <dbReference type="SAM" id="MobiDB-lite"/>
    </source>
</evidence>
<evidence type="ECO:0000256" key="3">
    <source>
        <dbReference type="RuleBase" id="RU000411"/>
    </source>
</evidence>
<dbReference type="OrthoDB" id="8179360at2759"/>
<comment type="caution">
    <text evidence="7">The sequence shown here is derived from an EMBL/GenBank/DDBJ whole genome shotgun (WGS) entry which is preliminary data.</text>
</comment>
<evidence type="ECO:0000313" key="8">
    <source>
        <dbReference type="Proteomes" id="UP000801492"/>
    </source>
</evidence>
<protein>
    <recommendedName>
        <fullName evidence="6">Serpin domain-containing protein</fullName>
    </recommendedName>
</protein>
<evidence type="ECO:0000256" key="1">
    <source>
        <dbReference type="ARBA" id="ARBA00022690"/>
    </source>
</evidence>
<keyword evidence="5" id="KW-0732">Signal</keyword>
<dbReference type="PANTHER" id="PTHR11461:SF130">
    <property type="entry name" value="SERPIN 85F"/>
    <property type="match status" value="1"/>
</dbReference>
<feature type="region of interest" description="Disordered" evidence="4">
    <location>
        <begin position="686"/>
        <end position="714"/>
    </location>
</feature>
<dbReference type="Proteomes" id="UP000801492">
    <property type="component" value="Unassembled WGS sequence"/>
</dbReference>
<dbReference type="PROSITE" id="PS00284">
    <property type="entry name" value="SERPIN"/>
    <property type="match status" value="1"/>
</dbReference>
<name>A0A8K0D106_IGNLU</name>
<evidence type="ECO:0000256" key="2">
    <source>
        <dbReference type="ARBA" id="ARBA00022900"/>
    </source>
</evidence>
<accession>A0A8K0D106</accession>
<sequence>MKLLFVCGFLIGIFKVPFIASEPPRWRAGHTYPQPLPQDIMVDAVNYIGLIILHAHNQNNENNIAFSPYGATSVLVALGEGVQGIALDEILRATLLPLDVSITRVGLRDIHRHLKSYFIPQEGFLAGLTFSHENVTLKSSYEDILRFYGYDVNSFNNALYPDPNTVTTSSTSSTTPTSPANTTSTTTPTTSLVTVTEDRDESMSTSTLVPESTVTTTSNTETTHVETITTTPLTTTTVISSAPTTRPISTTTATPITTQTEPPDATSTIVTSTQTTTTSTAQPTTTESATSSTAITIDTTITTSPDSTTTSTTVSPTMVVTETVTTSIPLSTRPTAVTIDIVPSTVGNADTTSTSSSTIETTVTQLDSMGPIIINLQPTTLSSTTVESTTIINDSTPTSTTLLSTTSTETTDTDSTATDSTIMSTIENTAITIDVTPTTRGSQNSEGTTTITTMDSTITSITGDTPIIVSVMPTTRTPQDDESTATTDTTLMSTTENAAITVDVMPTTRNSQNIGNTATNENMTERPIPTIITPSGSDLPTGFEVIVQPTTLGPRTENIKDGNETNRMTSRKPRTKSLPRFRDDVELVNMLKSENKTAQTQNSSKTNRAVISANTKVTSIENKTEVLRSSFMLSKTDGFNEPKNISTEVNDLLSSAVIKETSTATELTDATDDTVVKELDSIEASSDDDRLVSSSSEEESFTGTEKSSDATENIKPRGTRSVIDYLIARYHDNNPTRSYMSSATGYEPARPTTFAVNGKIREPNINFMTYDTVLPFRYISHLNALALTFPLDSTRYYLLLVLPIDEMGIDNLVSNMMSTTLKQIIYSLQPTRVKATIPSFMLKGYIVLTPTLQKLGIRQIFEPRRADFSRMTNDKDIYVTNIEQAVTVTIRNYVDPNTLQNDNHNFRRRGPVQFMADHPFLYFVMDSQIHVALMAGKIINPLNSRIR</sequence>
<dbReference type="InterPro" id="IPR000215">
    <property type="entry name" value="Serpin_fam"/>
</dbReference>
<dbReference type="EMBL" id="VTPC01005425">
    <property type="protein sequence ID" value="KAF2896044.1"/>
    <property type="molecule type" value="Genomic_DNA"/>
</dbReference>
<dbReference type="Pfam" id="PF00079">
    <property type="entry name" value="Serpin"/>
    <property type="match status" value="1"/>
</dbReference>